<feature type="domain" description="Glycosyltransferase 2-like" evidence="1">
    <location>
        <begin position="4"/>
        <end position="176"/>
    </location>
</feature>
<organism evidence="2 3">
    <name type="scientific">Oxynema aestuarii AP17</name>
    <dbReference type="NCBI Taxonomy" id="2064643"/>
    <lineage>
        <taxon>Bacteria</taxon>
        <taxon>Bacillati</taxon>
        <taxon>Cyanobacteriota</taxon>
        <taxon>Cyanophyceae</taxon>
        <taxon>Oscillatoriophycideae</taxon>
        <taxon>Oscillatoriales</taxon>
        <taxon>Oscillatoriaceae</taxon>
        <taxon>Oxynema</taxon>
        <taxon>Oxynema aestuarii</taxon>
    </lineage>
</organism>
<dbReference type="InterPro" id="IPR001173">
    <property type="entry name" value="Glyco_trans_2-like"/>
</dbReference>
<dbReference type="InterPro" id="IPR029044">
    <property type="entry name" value="Nucleotide-diphossugar_trans"/>
</dbReference>
<protein>
    <submittedName>
        <fullName evidence="2">Glycosyltransferase family 2 protein</fullName>
    </submittedName>
</protein>
<accession>A0A6H1U0Z6</accession>
<dbReference type="Pfam" id="PF00535">
    <property type="entry name" value="Glycos_transf_2"/>
    <property type="match status" value="1"/>
</dbReference>
<gene>
    <name evidence="2" type="ORF">HCG48_17350</name>
</gene>
<evidence type="ECO:0000259" key="1">
    <source>
        <dbReference type="Pfam" id="PF00535"/>
    </source>
</evidence>
<name>A0A6H1U0Z6_9CYAN</name>
<dbReference type="RefSeq" id="WP_168570266.1">
    <property type="nucleotide sequence ID" value="NZ_CP051167.1"/>
</dbReference>
<dbReference type="Proteomes" id="UP000500857">
    <property type="component" value="Chromosome"/>
</dbReference>
<keyword evidence="2" id="KW-0808">Transferase</keyword>
<dbReference type="InterPro" id="IPR050834">
    <property type="entry name" value="Glycosyltransf_2"/>
</dbReference>
<dbReference type="PANTHER" id="PTHR43685:SF2">
    <property type="entry name" value="GLYCOSYLTRANSFERASE 2-LIKE DOMAIN-CONTAINING PROTEIN"/>
    <property type="match status" value="1"/>
</dbReference>
<dbReference type="PANTHER" id="PTHR43685">
    <property type="entry name" value="GLYCOSYLTRANSFERASE"/>
    <property type="match status" value="1"/>
</dbReference>
<evidence type="ECO:0000313" key="3">
    <source>
        <dbReference type="Proteomes" id="UP000500857"/>
    </source>
</evidence>
<dbReference type="KEGG" id="oxy:HCG48_17350"/>
<dbReference type="Gene3D" id="3.90.550.10">
    <property type="entry name" value="Spore Coat Polysaccharide Biosynthesis Protein SpsA, Chain A"/>
    <property type="match status" value="1"/>
</dbReference>
<dbReference type="SUPFAM" id="SSF53448">
    <property type="entry name" value="Nucleotide-diphospho-sugar transferases"/>
    <property type="match status" value="1"/>
</dbReference>
<reference evidence="2 3" key="1">
    <citation type="submission" date="2020-04" db="EMBL/GenBank/DDBJ databases">
        <authorList>
            <person name="Basu S."/>
            <person name="Maruthanayagam V."/>
            <person name="Chakraborty S."/>
            <person name="Pramanik A."/>
            <person name="Mukherjee J."/>
            <person name="Brink B."/>
        </authorList>
    </citation>
    <scope>NUCLEOTIDE SEQUENCE [LARGE SCALE GENOMIC DNA]</scope>
    <source>
        <strain evidence="2 3">AP17</strain>
    </source>
</reference>
<dbReference type="EMBL" id="CP051167">
    <property type="protein sequence ID" value="QIZ72116.1"/>
    <property type="molecule type" value="Genomic_DNA"/>
</dbReference>
<sequence length="497" mass="56014">MKFTIAIATYNRLPLLKRAIDSALAQTLSCEVVVVDDASTDGTEQYVRSLSEALRAAGDKRLVYCRNKENSGHALTVNKGVEVASGDWVKLLDDDDYLAFNCIEEMTRAIALHPAAAICSCQASQVDENECELSRTREVGPGRAFYIPQEDIHYGMLLELVPFGTPAQVAFRRDAFLETGGWDSSLDTNCDDIDSWIRIAEHGDAIFINQCLAFRTVWGEAYNKKITIQKRLETNILMKQKICDRISEKHRDRVPAFQNITAYLKLHWLFVALKSKQLPTALKLAFPSIFRYRGWKLLLETILSRKFNNFSSLNLITEKTLKSVQISSSASPVNPPTFGGSNPELIREQLRLKASKMAFKKGNPIAGVKLGFPALVSMVNRKLFGKTQNLSQTGNRSEIQASGDRNAENNVVVIDRIETLIKNKQNVDLSEIKQVRDYFKLRWSWLALKHGKVAEAVKIALPALFSLNAWKLFIQALLKDKQEKNKSLVQKIVLIDY</sequence>
<dbReference type="GO" id="GO:0016740">
    <property type="term" value="F:transferase activity"/>
    <property type="evidence" value="ECO:0007669"/>
    <property type="project" value="UniProtKB-KW"/>
</dbReference>
<dbReference type="AlphaFoldDB" id="A0A6H1U0Z6"/>
<dbReference type="CDD" id="cd00761">
    <property type="entry name" value="Glyco_tranf_GTA_type"/>
    <property type="match status" value="1"/>
</dbReference>
<evidence type="ECO:0000313" key="2">
    <source>
        <dbReference type="EMBL" id="QIZ72116.1"/>
    </source>
</evidence>
<proteinExistence type="predicted"/>
<keyword evidence="3" id="KW-1185">Reference proteome</keyword>